<evidence type="ECO:0000259" key="6">
    <source>
        <dbReference type="Pfam" id="PF01048"/>
    </source>
</evidence>
<evidence type="ECO:0000313" key="7">
    <source>
        <dbReference type="EMBL" id="KGN84430.1"/>
    </source>
</evidence>
<dbReference type="SUPFAM" id="SSF53167">
    <property type="entry name" value="Purine and uridine phosphorylases"/>
    <property type="match status" value="1"/>
</dbReference>
<dbReference type="PANTHER" id="PTHR46832">
    <property type="entry name" value="5'-METHYLTHIOADENOSINE/S-ADENOSYLHOMOCYSTEINE NUCLEOSIDASE"/>
    <property type="match status" value="1"/>
</dbReference>
<dbReference type="NCBIfam" id="NF004079">
    <property type="entry name" value="PRK05584.1"/>
    <property type="match status" value="1"/>
</dbReference>
<organism evidence="7 8">
    <name type="scientific">Porphyromonas gulae</name>
    <dbReference type="NCBI Taxonomy" id="111105"/>
    <lineage>
        <taxon>Bacteria</taxon>
        <taxon>Pseudomonadati</taxon>
        <taxon>Bacteroidota</taxon>
        <taxon>Bacteroidia</taxon>
        <taxon>Bacteroidales</taxon>
        <taxon>Porphyromonadaceae</taxon>
        <taxon>Porphyromonas</taxon>
    </lineage>
</organism>
<evidence type="ECO:0000256" key="2">
    <source>
        <dbReference type="ARBA" id="ARBA00011974"/>
    </source>
</evidence>
<dbReference type="RefSeq" id="WP_039421829.1">
    <property type="nucleotide sequence ID" value="NZ_JRAI01000071.1"/>
</dbReference>
<dbReference type="PANTHER" id="PTHR46832:SF1">
    <property type="entry name" value="5'-METHYLTHIOADENOSINE_S-ADENOSYLHOMOCYSTEINE NUCLEOSIDASE"/>
    <property type="match status" value="1"/>
</dbReference>
<evidence type="ECO:0000313" key="8">
    <source>
        <dbReference type="Proteomes" id="UP000030130"/>
    </source>
</evidence>
<dbReference type="STRING" id="111105.HR09_02470"/>
<comment type="caution">
    <text evidence="7">The sequence shown here is derived from an EMBL/GenBank/DDBJ whole genome shotgun (WGS) entry which is preliminary data.</text>
</comment>
<evidence type="ECO:0000256" key="5">
    <source>
        <dbReference type="ARBA" id="ARBA00023167"/>
    </source>
</evidence>
<dbReference type="GO" id="GO:0019284">
    <property type="term" value="P:L-methionine salvage from S-adenosylmethionine"/>
    <property type="evidence" value="ECO:0007669"/>
    <property type="project" value="TreeGrafter"/>
</dbReference>
<dbReference type="UniPathway" id="UPA00904">
    <property type="reaction ID" value="UER00871"/>
</dbReference>
<dbReference type="OrthoDB" id="9792278at2"/>
<evidence type="ECO:0000256" key="3">
    <source>
        <dbReference type="ARBA" id="ARBA00022605"/>
    </source>
</evidence>
<proteinExistence type="predicted"/>
<dbReference type="GO" id="GO:0019509">
    <property type="term" value="P:L-methionine salvage from methylthioadenosine"/>
    <property type="evidence" value="ECO:0007669"/>
    <property type="project" value="UniProtKB-UniPathway"/>
</dbReference>
<dbReference type="NCBIfam" id="TIGR01704">
    <property type="entry name" value="MTA_SAH-Nsdase"/>
    <property type="match status" value="1"/>
</dbReference>
<dbReference type="eggNOG" id="COG0775">
    <property type="taxonomic scope" value="Bacteria"/>
</dbReference>
<evidence type="ECO:0000256" key="1">
    <source>
        <dbReference type="ARBA" id="ARBA00004945"/>
    </source>
</evidence>
<dbReference type="EC" id="3.2.2.9" evidence="2"/>
<evidence type="ECO:0000256" key="4">
    <source>
        <dbReference type="ARBA" id="ARBA00022801"/>
    </source>
</evidence>
<dbReference type="InterPro" id="IPR010049">
    <property type="entry name" value="MTA_SAH_Nsdase"/>
</dbReference>
<dbReference type="GO" id="GO:0008782">
    <property type="term" value="F:adenosylhomocysteine nucleosidase activity"/>
    <property type="evidence" value="ECO:0007669"/>
    <property type="project" value="UniProtKB-EC"/>
</dbReference>
<dbReference type="AlphaFoldDB" id="A0A0A2F316"/>
<comment type="pathway">
    <text evidence="1">Amino-acid biosynthesis; L-methionine biosynthesis via salvage pathway; S-methyl-5-thio-alpha-D-ribose 1-phosphate from S-methyl-5'-thioadenosine (hydrolase route): step 1/2.</text>
</comment>
<dbReference type="Gene3D" id="3.40.50.1580">
    <property type="entry name" value="Nucleoside phosphorylase domain"/>
    <property type="match status" value="1"/>
</dbReference>
<accession>A0A0A2F316</accession>
<dbReference type="Proteomes" id="UP000030130">
    <property type="component" value="Unassembled WGS sequence"/>
</dbReference>
<feature type="domain" description="Nucleoside phosphorylase" evidence="6">
    <location>
        <begin position="4"/>
        <end position="225"/>
    </location>
</feature>
<keyword evidence="5" id="KW-0486">Methionine biosynthesis</keyword>
<dbReference type="GO" id="GO:0009164">
    <property type="term" value="P:nucleoside catabolic process"/>
    <property type="evidence" value="ECO:0007669"/>
    <property type="project" value="InterPro"/>
</dbReference>
<dbReference type="GO" id="GO:0005829">
    <property type="term" value="C:cytosol"/>
    <property type="evidence" value="ECO:0007669"/>
    <property type="project" value="TreeGrafter"/>
</dbReference>
<dbReference type="Pfam" id="PF01048">
    <property type="entry name" value="PNP_UDP_1"/>
    <property type="match status" value="1"/>
</dbReference>
<keyword evidence="4" id="KW-0378">Hydrolase</keyword>
<sequence length="228" mass="24843">MNKTIGVVVAMEKEFRLLPDILEDKEEIRDAVFHAVVGIVGGHRVIYALSGIGKVAAAVCAGELIHRYRPDYLINIGVSGGLGQNVAVHDTVVSTAVCYHDVSCGADVAWGQVQGFPLYYPVSEGLLALFRSLPVPVREGVVCCGDRFLSSSEEQDFVRRTFPDAIAVDMESAALAQAAYIYRVPFIAVRIISDIAGEGRDNFAEYMDFWCKASPATFSILERVFSAM</sequence>
<dbReference type="CDD" id="cd09008">
    <property type="entry name" value="MTAN"/>
    <property type="match status" value="1"/>
</dbReference>
<dbReference type="EMBL" id="JRAI01000071">
    <property type="protein sequence ID" value="KGN84430.1"/>
    <property type="molecule type" value="Genomic_DNA"/>
</dbReference>
<dbReference type="GO" id="GO:0008930">
    <property type="term" value="F:methylthioadenosine nucleosidase activity"/>
    <property type="evidence" value="ECO:0007669"/>
    <property type="project" value="InterPro"/>
</dbReference>
<protein>
    <recommendedName>
        <fullName evidence="2">adenosylhomocysteine nucleosidase</fullName>
        <ecNumber evidence="2">3.2.2.9</ecNumber>
    </recommendedName>
</protein>
<gene>
    <name evidence="7" type="ORF">HR08_08835</name>
</gene>
<name>A0A0A2F316_9PORP</name>
<keyword evidence="3" id="KW-0028">Amino-acid biosynthesis</keyword>
<dbReference type="InterPro" id="IPR035994">
    <property type="entry name" value="Nucleoside_phosphorylase_sf"/>
</dbReference>
<reference evidence="7 8" key="1">
    <citation type="submission" date="2014-08" db="EMBL/GenBank/DDBJ databases">
        <title>Porphyromonas gulae strain:COT-052_OH1451 Genome sequencing.</title>
        <authorList>
            <person name="Wallis C."/>
            <person name="Deusch O."/>
            <person name="O'Flynn C."/>
            <person name="Davis I."/>
            <person name="Jospin G."/>
            <person name="Darling A.E."/>
            <person name="Coil D.A."/>
            <person name="Alexiev A."/>
            <person name="Horsfall A."/>
            <person name="Kirkwood N."/>
            <person name="Harris S."/>
            <person name="Eisen J.A."/>
        </authorList>
    </citation>
    <scope>NUCLEOTIDE SEQUENCE [LARGE SCALE GENOMIC DNA]</scope>
    <source>
        <strain evidence="8">COT-052 OH1451</strain>
    </source>
</reference>
<dbReference type="InterPro" id="IPR000845">
    <property type="entry name" value="Nucleoside_phosphorylase_d"/>
</dbReference>